<evidence type="ECO:0000313" key="2">
    <source>
        <dbReference type="EMBL" id="GII77434.1"/>
    </source>
</evidence>
<dbReference type="Proteomes" id="UP000655287">
    <property type="component" value="Unassembled WGS sequence"/>
</dbReference>
<dbReference type="AlphaFoldDB" id="A0A919R0J6"/>
<dbReference type="EMBL" id="BOOU01000036">
    <property type="protein sequence ID" value="GII77434.1"/>
    <property type="molecule type" value="Genomic_DNA"/>
</dbReference>
<comment type="caution">
    <text evidence="2">The sequence shown here is derived from an EMBL/GenBank/DDBJ whole genome shotgun (WGS) entry which is preliminary data.</text>
</comment>
<accession>A0A919R0J6</accession>
<dbReference type="RefSeq" id="WP_203984319.1">
    <property type="nucleotide sequence ID" value="NZ_BOOU01000036.1"/>
</dbReference>
<sequence>MNPIDQLRAARPAHLADTRVDEGTRAAELARAMATPRPAPARRRPAVRRGWGFGLAGAAATATAVAVAVSGGGGTAPRAPSDGSLAASRAPSADASAPPVRLSARAVLLAAAERAAGTADEVGAYWHTVTVSGSVFAAKGGGYRIVHRQRSEQWTPSATGGEQIGRSQTLGARPLAAEDEAAWRRAGSPVEIPVTVAGKPKPMTLSTRPGEVQDSRAPLVDGDKVFWLGRNVTFAELRGLPDDPGRLKAWLLRSYDGHDTESSGIPMSSDAWLFAVTNGLILDMPVTPAVRGAAFRMLAELKSIKVAGEVADGEGHTGTAVAITEPALKDGSRLESRLIFDEATGRPLGAQRVVVRSGGSVAGLPPGTVWNRQAVISAGWTDEAPGDSGGPDSGDRPATEAVPAP</sequence>
<organism evidence="2 3">
    <name type="scientific">Sphaerisporangium rufum</name>
    <dbReference type="NCBI Taxonomy" id="1381558"/>
    <lineage>
        <taxon>Bacteria</taxon>
        <taxon>Bacillati</taxon>
        <taxon>Actinomycetota</taxon>
        <taxon>Actinomycetes</taxon>
        <taxon>Streptosporangiales</taxon>
        <taxon>Streptosporangiaceae</taxon>
        <taxon>Sphaerisporangium</taxon>
    </lineage>
</organism>
<gene>
    <name evidence="2" type="ORF">Sru01_24160</name>
</gene>
<feature type="region of interest" description="Disordered" evidence="1">
    <location>
        <begin position="380"/>
        <end position="405"/>
    </location>
</feature>
<dbReference type="InterPro" id="IPR047789">
    <property type="entry name" value="CU044_5270-like"/>
</dbReference>
<proteinExistence type="predicted"/>
<feature type="region of interest" description="Disordered" evidence="1">
    <location>
        <begin position="195"/>
        <end position="214"/>
    </location>
</feature>
<feature type="region of interest" description="Disordered" evidence="1">
    <location>
        <begin position="70"/>
        <end position="97"/>
    </location>
</feature>
<reference evidence="2" key="1">
    <citation type="submission" date="2021-01" db="EMBL/GenBank/DDBJ databases">
        <title>Whole genome shotgun sequence of Sphaerisporangium rufum NBRC 109079.</title>
        <authorList>
            <person name="Komaki H."/>
            <person name="Tamura T."/>
        </authorList>
    </citation>
    <scope>NUCLEOTIDE SEQUENCE</scope>
    <source>
        <strain evidence="2">NBRC 109079</strain>
    </source>
</reference>
<feature type="compositionally biased region" description="Low complexity" evidence="1">
    <location>
        <begin position="86"/>
        <end position="97"/>
    </location>
</feature>
<dbReference type="NCBIfam" id="NF038083">
    <property type="entry name" value="CU044_5270_fam"/>
    <property type="match status" value="1"/>
</dbReference>
<evidence type="ECO:0000256" key="1">
    <source>
        <dbReference type="SAM" id="MobiDB-lite"/>
    </source>
</evidence>
<evidence type="ECO:0000313" key="3">
    <source>
        <dbReference type="Proteomes" id="UP000655287"/>
    </source>
</evidence>
<evidence type="ECO:0008006" key="4">
    <source>
        <dbReference type="Google" id="ProtNLM"/>
    </source>
</evidence>
<keyword evidence="3" id="KW-1185">Reference proteome</keyword>
<protein>
    <recommendedName>
        <fullName evidence="4">CU044_5270 family protein</fullName>
    </recommendedName>
</protein>
<name>A0A919R0J6_9ACTN</name>